<keyword evidence="7 14" id="KW-0812">Transmembrane</keyword>
<feature type="transmembrane region" description="Helical" evidence="14">
    <location>
        <begin position="156"/>
        <end position="175"/>
    </location>
</feature>
<feature type="transmembrane region" description="Helical" evidence="14">
    <location>
        <begin position="121"/>
        <end position="144"/>
    </location>
</feature>
<dbReference type="Pfam" id="PF13181">
    <property type="entry name" value="TPR_8"/>
    <property type="match status" value="1"/>
</dbReference>
<feature type="transmembrane region" description="Helical" evidence="14">
    <location>
        <begin position="290"/>
        <end position="309"/>
    </location>
</feature>
<dbReference type="Pfam" id="PF00515">
    <property type="entry name" value="TPR_1"/>
    <property type="match status" value="1"/>
</dbReference>
<dbReference type="SUPFAM" id="SSF48452">
    <property type="entry name" value="TPR-like"/>
    <property type="match status" value="2"/>
</dbReference>
<dbReference type="GO" id="GO:0016020">
    <property type="term" value="C:membrane"/>
    <property type="evidence" value="ECO:0007669"/>
    <property type="project" value="UniProtKB-SubCell"/>
</dbReference>
<dbReference type="PANTHER" id="PTHR44227:SF3">
    <property type="entry name" value="PROTEIN O-MANNOSYL-TRANSFERASE TMTC4"/>
    <property type="match status" value="1"/>
</dbReference>
<evidence type="ECO:0000313" key="17">
    <source>
        <dbReference type="Proteomes" id="UP001347796"/>
    </source>
</evidence>
<keyword evidence="12 14" id="KW-0472">Membrane</keyword>
<gene>
    <name evidence="16" type="ORF">SNE40_001423</name>
</gene>
<evidence type="ECO:0000256" key="13">
    <source>
        <dbReference type="PROSITE-ProRule" id="PRU00339"/>
    </source>
</evidence>
<dbReference type="InterPro" id="IPR019734">
    <property type="entry name" value="TPR_rpt"/>
</dbReference>
<feature type="repeat" description="TPR" evidence="13">
    <location>
        <begin position="604"/>
        <end position="637"/>
    </location>
</feature>
<evidence type="ECO:0000259" key="15">
    <source>
        <dbReference type="Pfam" id="PF08409"/>
    </source>
</evidence>
<dbReference type="InterPro" id="IPR013618">
    <property type="entry name" value="TMTC_DUF1736"/>
</dbReference>
<feature type="transmembrane region" description="Helical" evidence="14">
    <location>
        <begin position="181"/>
        <end position="201"/>
    </location>
</feature>
<dbReference type="GO" id="GO:0004169">
    <property type="term" value="F:dolichyl-phosphate-mannose-protein mannosyltransferase activity"/>
    <property type="evidence" value="ECO:0007669"/>
    <property type="project" value="UniProtKB-EC"/>
</dbReference>
<keyword evidence="6" id="KW-0808">Transferase</keyword>
<comment type="similarity">
    <text evidence="4">Belongs to the TMTC family.</text>
</comment>
<feature type="transmembrane region" description="Helical" evidence="14">
    <location>
        <begin position="28"/>
        <end position="47"/>
    </location>
</feature>
<comment type="pathway">
    <text evidence="3">Protein modification; protein glycosylation.</text>
</comment>
<dbReference type="GO" id="GO:0005783">
    <property type="term" value="C:endoplasmic reticulum"/>
    <property type="evidence" value="ECO:0007669"/>
    <property type="project" value="UniProtKB-SubCell"/>
</dbReference>
<comment type="subcellular location">
    <subcellularLocation>
        <location evidence="2">Endoplasmic reticulum</location>
    </subcellularLocation>
    <subcellularLocation>
        <location evidence="1">Membrane</location>
        <topology evidence="1">Multi-pass membrane protein</topology>
    </subcellularLocation>
</comment>
<dbReference type="PANTHER" id="PTHR44227">
    <property type="match status" value="1"/>
</dbReference>
<dbReference type="PROSITE" id="PS50005">
    <property type="entry name" value="TPR"/>
    <property type="match status" value="3"/>
</dbReference>
<name>A0AAN8QI17_PATCE</name>
<keyword evidence="8" id="KW-0677">Repeat</keyword>
<feature type="transmembrane region" description="Helical" evidence="14">
    <location>
        <begin position="433"/>
        <end position="452"/>
    </location>
</feature>
<feature type="domain" description="DUF1736" evidence="15">
    <location>
        <begin position="314"/>
        <end position="386"/>
    </location>
</feature>
<evidence type="ECO:0000256" key="3">
    <source>
        <dbReference type="ARBA" id="ARBA00004922"/>
    </source>
</evidence>
<dbReference type="InterPro" id="IPR011990">
    <property type="entry name" value="TPR-like_helical_dom_sf"/>
</dbReference>
<evidence type="ECO:0000256" key="12">
    <source>
        <dbReference type="ARBA" id="ARBA00023136"/>
    </source>
</evidence>
<dbReference type="Pfam" id="PF13431">
    <property type="entry name" value="TPR_17"/>
    <property type="match status" value="1"/>
</dbReference>
<keyword evidence="9 13" id="KW-0802">TPR repeat</keyword>
<dbReference type="EC" id="2.4.1.109" evidence="5"/>
<comment type="caution">
    <text evidence="16">The sequence shown here is derived from an EMBL/GenBank/DDBJ whole genome shotgun (WGS) entry which is preliminary data.</text>
</comment>
<feature type="transmembrane region" description="Helical" evidence="14">
    <location>
        <begin position="461"/>
        <end position="478"/>
    </location>
</feature>
<sequence>MASSKDQLHDKPTHSSWDDSLPVPKLRFHQAAFIIFILAILCFYNSYDGDFVFDDSEAIINNNDLLSTTAITDIFANDFWGQKLTSKTSHKSYRPLTVLTFRLNYYLAGGLHPLGFHLINIILHAVVSVLFLQVCSVLFTGYLSLKKTEYFNSPRASFLCAVLFAVHPIHTESVAGVVGRADLLCALLFLLSFLSYARSCINEYSETSYRGDCIRIGWLLCCLFLCTLSTFCKEQGITVIGLCSAFDIIMVCRIDLLVLTGLRKSTNLVSNGNNNNVPKQDTFPQWLKCLVYRQISLAGTAVFLLVVRWRVMGSTPPTFQVHDNPHSFVEGPLYRALNYNYLYAVNVWLLLNPSWLCFDWSMGCIPVITSLSDVRILSALLFFIVLLTMIYLSLRNNTQHQRLLILCLVFLIVPFLPGSNLFFRVGFVVAERVLYLSSAGMCMLFTMGVVNISQKIKYKKILTVCLLLLVILYTARSMQRSAEWRNEMDLFEAGEKVCPKNAKVHYNIGKLHADKGNDTYAVERYSLAIKLNPDYDQAMNNLANILKEQGHTMEAEQLLLKAVKIRPEFAAAWMNLGIVQAQLNKNESSERSYLQALKHRRKYPDCFYNLGNLYLGLGRNIEALRAWRNATIIKPTHVNAWTNTLILLDTMGDFKTAVAVGKEVLKVLPREPQIQFNLANIYGKLEKYVESEQFFLNAIREEQNNSKFHLNLGVLYHRWGKYDKAINAYNSALKLDPNNPTIHENMAMLDRQKDNR</sequence>
<keyword evidence="10" id="KW-0256">Endoplasmic reticulum</keyword>
<reference evidence="16 17" key="1">
    <citation type="submission" date="2024-01" db="EMBL/GenBank/DDBJ databases">
        <title>The genome of the rayed Mediterranean limpet Patella caerulea (Linnaeus, 1758).</title>
        <authorList>
            <person name="Anh-Thu Weber A."/>
            <person name="Halstead-Nussloch G."/>
        </authorList>
    </citation>
    <scope>NUCLEOTIDE SEQUENCE [LARGE SCALE GENOMIC DNA]</scope>
    <source>
        <strain evidence="16">AATW-2023a</strain>
        <tissue evidence="16">Whole specimen</tissue>
    </source>
</reference>
<feature type="repeat" description="TPR" evidence="13">
    <location>
        <begin position="706"/>
        <end position="739"/>
    </location>
</feature>
<evidence type="ECO:0000256" key="10">
    <source>
        <dbReference type="ARBA" id="ARBA00022824"/>
    </source>
</evidence>
<evidence type="ECO:0000256" key="4">
    <source>
        <dbReference type="ARBA" id="ARBA00007882"/>
    </source>
</evidence>
<evidence type="ECO:0000256" key="9">
    <source>
        <dbReference type="ARBA" id="ARBA00022803"/>
    </source>
</evidence>
<feature type="transmembrane region" description="Helical" evidence="14">
    <location>
        <begin position="237"/>
        <end position="259"/>
    </location>
</feature>
<accession>A0AAN8QI17</accession>
<dbReference type="AlphaFoldDB" id="A0AAN8QI17"/>
<feature type="transmembrane region" description="Helical" evidence="14">
    <location>
        <begin position="403"/>
        <end position="427"/>
    </location>
</feature>
<dbReference type="PROSITE" id="PS50293">
    <property type="entry name" value="TPR_REGION"/>
    <property type="match status" value="1"/>
</dbReference>
<evidence type="ECO:0000256" key="2">
    <source>
        <dbReference type="ARBA" id="ARBA00004240"/>
    </source>
</evidence>
<dbReference type="Pfam" id="PF08409">
    <property type="entry name" value="TMTC_DUF1736"/>
    <property type="match status" value="1"/>
</dbReference>
<dbReference type="Gene3D" id="1.25.40.10">
    <property type="entry name" value="Tetratricopeptide repeat domain"/>
    <property type="match status" value="3"/>
</dbReference>
<evidence type="ECO:0000256" key="5">
    <source>
        <dbReference type="ARBA" id="ARBA00012839"/>
    </source>
</evidence>
<dbReference type="GO" id="GO:0030968">
    <property type="term" value="P:endoplasmic reticulum unfolded protein response"/>
    <property type="evidence" value="ECO:0007669"/>
    <property type="project" value="TreeGrafter"/>
</dbReference>
<feature type="transmembrane region" description="Helical" evidence="14">
    <location>
        <begin position="213"/>
        <end position="231"/>
    </location>
</feature>
<protein>
    <recommendedName>
        <fullName evidence="5">dolichyl-phosphate-mannose--protein mannosyltransferase</fullName>
        <ecNumber evidence="5">2.4.1.109</ecNumber>
    </recommendedName>
</protein>
<evidence type="ECO:0000256" key="7">
    <source>
        <dbReference type="ARBA" id="ARBA00022692"/>
    </source>
</evidence>
<evidence type="ECO:0000256" key="8">
    <source>
        <dbReference type="ARBA" id="ARBA00022737"/>
    </source>
</evidence>
<dbReference type="InterPro" id="IPR052346">
    <property type="entry name" value="O-mannosyl-transferase_TMTC"/>
</dbReference>
<evidence type="ECO:0000256" key="1">
    <source>
        <dbReference type="ARBA" id="ARBA00004141"/>
    </source>
</evidence>
<dbReference type="SMART" id="SM00028">
    <property type="entry name" value="TPR"/>
    <property type="match status" value="7"/>
</dbReference>
<dbReference type="Proteomes" id="UP001347796">
    <property type="component" value="Unassembled WGS sequence"/>
</dbReference>
<evidence type="ECO:0000256" key="11">
    <source>
        <dbReference type="ARBA" id="ARBA00022989"/>
    </source>
</evidence>
<organism evidence="16 17">
    <name type="scientific">Patella caerulea</name>
    <name type="common">Rayed Mediterranean limpet</name>
    <dbReference type="NCBI Taxonomy" id="87958"/>
    <lineage>
        <taxon>Eukaryota</taxon>
        <taxon>Metazoa</taxon>
        <taxon>Spiralia</taxon>
        <taxon>Lophotrochozoa</taxon>
        <taxon>Mollusca</taxon>
        <taxon>Gastropoda</taxon>
        <taxon>Patellogastropoda</taxon>
        <taxon>Patelloidea</taxon>
        <taxon>Patellidae</taxon>
        <taxon>Patella</taxon>
    </lineage>
</organism>
<keyword evidence="11 14" id="KW-1133">Transmembrane helix</keyword>
<dbReference type="EMBL" id="JAZGQO010000001">
    <property type="protein sequence ID" value="KAK6196139.1"/>
    <property type="molecule type" value="Genomic_DNA"/>
</dbReference>
<keyword evidence="17" id="KW-1185">Reference proteome</keyword>
<evidence type="ECO:0000313" key="16">
    <source>
        <dbReference type="EMBL" id="KAK6196139.1"/>
    </source>
</evidence>
<proteinExistence type="inferred from homology"/>
<evidence type="ECO:0000256" key="6">
    <source>
        <dbReference type="ARBA" id="ARBA00022679"/>
    </source>
</evidence>
<feature type="transmembrane region" description="Helical" evidence="14">
    <location>
        <begin position="376"/>
        <end position="394"/>
    </location>
</feature>
<evidence type="ECO:0000256" key="14">
    <source>
        <dbReference type="SAM" id="Phobius"/>
    </source>
</evidence>
<feature type="repeat" description="TPR" evidence="13">
    <location>
        <begin position="502"/>
        <end position="535"/>
    </location>
</feature>